<protein>
    <submittedName>
        <fullName evidence="2">Uncharacterized protein</fullName>
    </submittedName>
</protein>
<accession>A0A0K8T006</accession>
<evidence type="ECO:0000313" key="2">
    <source>
        <dbReference type="EMBL" id="JAG58878.1"/>
    </source>
</evidence>
<dbReference type="AlphaFoldDB" id="A0A0K8T006"/>
<feature type="compositionally biased region" description="Polar residues" evidence="1">
    <location>
        <begin position="1077"/>
        <end position="1095"/>
    </location>
</feature>
<reference evidence="2" key="1">
    <citation type="submission" date="2014-09" db="EMBL/GenBank/DDBJ databases">
        <authorList>
            <person name="Magalhaes I.L.F."/>
            <person name="Oliveira U."/>
            <person name="Santos F.R."/>
            <person name="Vidigal T.H.D.A."/>
            <person name="Brescovit A.D."/>
            <person name="Santos A.J."/>
        </authorList>
    </citation>
    <scope>NUCLEOTIDE SEQUENCE</scope>
</reference>
<feature type="compositionally biased region" description="Basic and acidic residues" evidence="1">
    <location>
        <begin position="949"/>
        <end position="959"/>
    </location>
</feature>
<feature type="compositionally biased region" description="Polar residues" evidence="1">
    <location>
        <begin position="960"/>
        <end position="972"/>
    </location>
</feature>
<feature type="region of interest" description="Disordered" evidence="1">
    <location>
        <begin position="900"/>
        <end position="973"/>
    </location>
</feature>
<feature type="region of interest" description="Disordered" evidence="1">
    <location>
        <begin position="814"/>
        <end position="840"/>
    </location>
</feature>
<feature type="compositionally biased region" description="Basic and acidic residues" evidence="1">
    <location>
        <begin position="904"/>
        <end position="928"/>
    </location>
</feature>
<name>A0A0K8T006_LYGHE</name>
<dbReference type="EMBL" id="GBRD01006943">
    <property type="protein sequence ID" value="JAG58878.1"/>
    <property type="molecule type" value="Transcribed_RNA"/>
</dbReference>
<organism evidence="2">
    <name type="scientific">Lygus hesperus</name>
    <name type="common">Western plant bug</name>
    <dbReference type="NCBI Taxonomy" id="30085"/>
    <lineage>
        <taxon>Eukaryota</taxon>
        <taxon>Metazoa</taxon>
        <taxon>Ecdysozoa</taxon>
        <taxon>Arthropoda</taxon>
        <taxon>Hexapoda</taxon>
        <taxon>Insecta</taxon>
        <taxon>Pterygota</taxon>
        <taxon>Neoptera</taxon>
        <taxon>Paraneoptera</taxon>
        <taxon>Hemiptera</taxon>
        <taxon>Heteroptera</taxon>
        <taxon>Panheteroptera</taxon>
        <taxon>Cimicomorpha</taxon>
        <taxon>Miridae</taxon>
        <taxon>Mirini</taxon>
        <taxon>Lygus</taxon>
    </lineage>
</organism>
<proteinExistence type="predicted"/>
<sequence>MAVFLAACNSFSSSEFFWTFFRRFFLLAISYMIYSENKIHQLEKRIYELTWTHSKTLTTNMFKVAPQRSKTSLRRSSSSIIKQKEYDTWKSQHKSTVSISSDTERPRRRSVLQMGGVSNDNRIYKIKSSPVLFLGKLGGRRPIVNLLEITSHEEPQEWYNDTTAQASELSASYGFQWNSQEDSESWNVEYGGKKILISSFQPMNPMKRLKTDLDDNRSTTTSQDSNSMVMRIFQKPQDSKHHTIIVEYCNVQRTKGATKYPSGISQNQSSCTTITKHHFTESNGSTISWGQKRFQNEDVDRKWRRIIERNQNIRNDRLAKLKEMELQKLQERERARKAEMARRRAIIARIREQNRKLLKEQRGMIIDQNDGCNNEIVLPVVRRNVKPMIDSIDYQQPLFKGPEPWVGEVPVLRVTQRTVTVEHTAQIRQFDHKKEYNMMESKTLQMSDMEANDGEFLQNMEKETPGPKIARSSEYYLLSRGTPPNKQFVYLKMSSNTGVTPNGTSFAKVSDDEIHHRHISTYGDMKQAGLNSQAIQRESNSLFQCSSTLLNYEEDSKTFPPVDVPCPVASIDPTKAAIDQAKIDELGSTDAHRSTEILKSGLEETNVIQDEPDEKTLENVKVPYGDGGNPLLPATPSGDYDVEAPPITPSPPTKFDSEGPRPAMRRAKRRLLKDFENAVPSENNAVLSGNKAVQLESIVSNPVHFDTLEINDSAKQKENRAKPKPQNVKVGFPKSLLLKKIEVRKKLEERRKAEICRDLYAIGQEKKGSDIRCIEERLSDTTKTSIRPSVPANKPRRCSFDGNTGRVKQVQSRAQTVTMKKGNLRSPEEKLPKASTPRAAVTRPYVTSPNKRAPFRTGVQTPTDGTQCRIGVYTSSDGARCRSPVSRRFYHENYVPKSDLFTKVPDRPKTASPEKEDSFCQSNDDKRSSSGTRGGNGEDTVESVTEGKILAESHTEVKEQCSSTADSNTSTSKRPDFLAFEMDAFGHPVPVKHSKATRLSIIRGVNRRKSEENVKMQKNYTRKPNKQEDTLRKSTKPFLKDEFLNKVDEKEWNRRMKTWEKKREQLELGLVFSQGVRNEQKQQPRVSYGTPTNQSKNERVETNNTTSPRGSAIEDVNNHQTTTYKMISKTDTLSIPMEKKTEK</sequence>
<feature type="region of interest" description="Disordered" evidence="1">
    <location>
        <begin position="1077"/>
        <end position="1120"/>
    </location>
</feature>
<evidence type="ECO:0000256" key="1">
    <source>
        <dbReference type="SAM" id="MobiDB-lite"/>
    </source>
</evidence>